<name>A0A2M4DHN9_ANODA</name>
<sequence>MECVRWTFTDSVVLLLRFNLLLVTSNAIDSPVFMDIMIGDTLRPENHSFAPIAGTLATVSGYRSLWKRVDLRGTIIEIGSQTLPAACSL</sequence>
<reference evidence="2" key="1">
    <citation type="submission" date="2018-01" db="EMBL/GenBank/DDBJ databases">
        <title>An insight into the sialome of Amazonian anophelines.</title>
        <authorList>
            <person name="Ribeiro J.M."/>
            <person name="Scarpassa V."/>
            <person name="Calvo E."/>
        </authorList>
    </citation>
    <scope>NUCLEOTIDE SEQUENCE</scope>
</reference>
<evidence type="ECO:0000256" key="1">
    <source>
        <dbReference type="SAM" id="SignalP"/>
    </source>
</evidence>
<dbReference type="AlphaFoldDB" id="A0A2M4DHN9"/>
<organism evidence="2">
    <name type="scientific">Anopheles darlingi</name>
    <name type="common">Mosquito</name>
    <dbReference type="NCBI Taxonomy" id="43151"/>
    <lineage>
        <taxon>Eukaryota</taxon>
        <taxon>Metazoa</taxon>
        <taxon>Ecdysozoa</taxon>
        <taxon>Arthropoda</taxon>
        <taxon>Hexapoda</taxon>
        <taxon>Insecta</taxon>
        <taxon>Pterygota</taxon>
        <taxon>Neoptera</taxon>
        <taxon>Endopterygota</taxon>
        <taxon>Diptera</taxon>
        <taxon>Nematocera</taxon>
        <taxon>Culicoidea</taxon>
        <taxon>Culicidae</taxon>
        <taxon>Anophelinae</taxon>
        <taxon>Anopheles</taxon>
    </lineage>
</organism>
<evidence type="ECO:0000313" key="2">
    <source>
        <dbReference type="EMBL" id="MBW77074.1"/>
    </source>
</evidence>
<protein>
    <submittedName>
        <fullName evidence="2">Putative secreted protein</fullName>
    </submittedName>
</protein>
<keyword evidence="1" id="KW-0732">Signal</keyword>
<proteinExistence type="predicted"/>
<accession>A0A2M4DHN9</accession>
<feature type="signal peptide" evidence="1">
    <location>
        <begin position="1"/>
        <end position="27"/>
    </location>
</feature>
<feature type="chain" id="PRO_5014895533" evidence="1">
    <location>
        <begin position="28"/>
        <end position="89"/>
    </location>
</feature>
<dbReference type="EMBL" id="GGFL01012896">
    <property type="protein sequence ID" value="MBW77074.1"/>
    <property type="molecule type" value="Transcribed_RNA"/>
</dbReference>